<keyword evidence="2" id="KW-0472">Membrane</keyword>
<evidence type="ECO:0000313" key="5">
    <source>
        <dbReference type="EMBL" id="QOR71794.1"/>
    </source>
</evidence>
<dbReference type="EMBL" id="CP063169">
    <property type="protein sequence ID" value="QOR71794.1"/>
    <property type="molecule type" value="Genomic_DNA"/>
</dbReference>
<reference evidence="5 6" key="1">
    <citation type="submission" date="2020-10" db="EMBL/GenBank/DDBJ databases">
        <title>Haloactinobacterium sp. RN3S43, a bacterium isolated from saline soil.</title>
        <authorList>
            <person name="Sun J.-Q."/>
        </authorList>
    </citation>
    <scope>NUCLEOTIDE SEQUENCE [LARGE SCALE GENOMIC DNA]</scope>
    <source>
        <strain evidence="5 6">RN3S43</strain>
    </source>
</reference>
<feature type="signal peptide" evidence="3">
    <location>
        <begin position="1"/>
        <end position="24"/>
    </location>
</feature>
<dbReference type="Pfam" id="PF13559">
    <property type="entry name" value="DUF4129"/>
    <property type="match status" value="1"/>
</dbReference>
<keyword evidence="2" id="KW-0812">Transmembrane</keyword>
<dbReference type="Proteomes" id="UP000593758">
    <property type="component" value="Chromosome"/>
</dbReference>
<evidence type="ECO:0000313" key="6">
    <source>
        <dbReference type="Proteomes" id="UP000593758"/>
    </source>
</evidence>
<keyword evidence="6" id="KW-1185">Reference proteome</keyword>
<dbReference type="KEGG" id="halt:IM660_05880"/>
<name>A0A7M1SXU3_9MICO</name>
<feature type="region of interest" description="Disordered" evidence="1">
    <location>
        <begin position="231"/>
        <end position="252"/>
    </location>
</feature>
<dbReference type="AlphaFoldDB" id="A0A7M1SXU3"/>
<evidence type="ECO:0000256" key="3">
    <source>
        <dbReference type="SAM" id="SignalP"/>
    </source>
</evidence>
<gene>
    <name evidence="5" type="ORF">IM660_05880</name>
</gene>
<evidence type="ECO:0000256" key="1">
    <source>
        <dbReference type="SAM" id="MobiDB-lite"/>
    </source>
</evidence>
<dbReference type="InterPro" id="IPR025403">
    <property type="entry name" value="TgpA-like_C"/>
</dbReference>
<proteinExistence type="predicted"/>
<keyword evidence="3" id="KW-0732">Signal</keyword>
<keyword evidence="2" id="KW-1133">Transmembrane helix</keyword>
<dbReference type="RefSeq" id="WP_193498448.1">
    <property type="nucleotide sequence ID" value="NZ_CP063169.1"/>
</dbReference>
<sequence length="252" mass="26135">MRRPRGAFARTAAVGVLVSAAVLAAAVAGPWQLTPRFDAGQETPSPPPARPTMDLPTATATATPPPLDSDLPTPDLGWLLWVGAGVLALVLLALLVRWVLWWRRPHPPEPEPPATLAGTRAVENEPDIPALHRGAQAAVTQLEQAGPPRDAIVAAWLALEEAAEATGVHRRPAQTPTEFTTSVLARTGADEAAVTSLLGLYHQARFSTRAPGTAEVRAAAAALTQITESWPAPASVDAGPATPPGTAPGAHT</sequence>
<feature type="domain" description="Protein-glutamine gamma-glutamyltransferase-like C-terminal" evidence="4">
    <location>
        <begin position="155"/>
        <end position="223"/>
    </location>
</feature>
<protein>
    <submittedName>
        <fullName evidence="5">DUF4129 domain-containing protein</fullName>
    </submittedName>
</protein>
<evidence type="ECO:0000256" key="2">
    <source>
        <dbReference type="SAM" id="Phobius"/>
    </source>
</evidence>
<feature type="chain" id="PRO_5038635674" evidence="3">
    <location>
        <begin position="25"/>
        <end position="252"/>
    </location>
</feature>
<feature type="transmembrane region" description="Helical" evidence="2">
    <location>
        <begin position="78"/>
        <end position="100"/>
    </location>
</feature>
<evidence type="ECO:0000259" key="4">
    <source>
        <dbReference type="Pfam" id="PF13559"/>
    </source>
</evidence>
<feature type="region of interest" description="Disordered" evidence="1">
    <location>
        <begin position="35"/>
        <end position="69"/>
    </location>
</feature>
<organism evidence="5 6">
    <name type="scientific">Ruania alkalisoli</name>
    <dbReference type="NCBI Taxonomy" id="2779775"/>
    <lineage>
        <taxon>Bacteria</taxon>
        <taxon>Bacillati</taxon>
        <taxon>Actinomycetota</taxon>
        <taxon>Actinomycetes</taxon>
        <taxon>Micrococcales</taxon>
        <taxon>Ruaniaceae</taxon>
        <taxon>Ruania</taxon>
    </lineage>
</organism>
<feature type="compositionally biased region" description="Low complexity" evidence="1">
    <location>
        <begin position="56"/>
        <end position="69"/>
    </location>
</feature>
<accession>A0A7M1SXU3</accession>